<feature type="domain" description="Polyketide synthase-like phosphopantetheine-binding" evidence="4">
    <location>
        <begin position="52"/>
        <end position="123"/>
    </location>
</feature>
<evidence type="ECO:0000313" key="6">
    <source>
        <dbReference type="Proteomes" id="UP000053398"/>
    </source>
</evidence>
<evidence type="ECO:0000259" key="4">
    <source>
        <dbReference type="SMART" id="SM00823"/>
    </source>
</evidence>
<evidence type="ECO:0000256" key="2">
    <source>
        <dbReference type="ARBA" id="ARBA00022553"/>
    </source>
</evidence>
<dbReference type="AlphaFoldDB" id="A0A117QJW1"/>
<gene>
    <name evidence="5" type="ORF">AQJ11_02450</name>
</gene>
<dbReference type="GO" id="GO:0031177">
    <property type="term" value="F:phosphopantetheine binding"/>
    <property type="evidence" value="ECO:0007669"/>
    <property type="project" value="InterPro"/>
</dbReference>
<proteinExistence type="predicted"/>
<dbReference type="SMART" id="SM00823">
    <property type="entry name" value="PKS_PP"/>
    <property type="match status" value="1"/>
</dbReference>
<dbReference type="SUPFAM" id="SSF47336">
    <property type="entry name" value="ACP-like"/>
    <property type="match status" value="1"/>
</dbReference>
<protein>
    <recommendedName>
        <fullName evidence="4">Polyketide synthase-like phosphopantetheine-binding domain-containing protein</fullName>
    </recommendedName>
</protein>
<keyword evidence="1" id="KW-0596">Phosphopantetheine</keyword>
<dbReference type="GO" id="GO:0017000">
    <property type="term" value="P:antibiotic biosynthetic process"/>
    <property type="evidence" value="ECO:0007669"/>
    <property type="project" value="UniProtKB-ARBA"/>
</dbReference>
<keyword evidence="2" id="KW-0597">Phosphoprotein</keyword>
<sequence length="133" mass="14033">MEQALLDWFRTAPGDPDESGAPDDDALPDDVTPPTRTELAAASPARQERLIGDYLCQELGRVLHCPAGTVDRHQTMTDLGVGSMAGLELQRRIRAALGVAPGLPTILRAENTHALTLRLVDLLGATTAGAPSA</sequence>
<feature type="compositionally biased region" description="Acidic residues" evidence="3">
    <location>
        <begin position="15"/>
        <end position="28"/>
    </location>
</feature>
<dbReference type="EMBL" id="LMWP01000002">
    <property type="protein sequence ID" value="KUN32409.1"/>
    <property type="molecule type" value="Genomic_DNA"/>
</dbReference>
<comment type="caution">
    <text evidence="5">The sequence shown here is derived from an EMBL/GenBank/DDBJ whole genome shotgun (WGS) entry which is preliminary data.</text>
</comment>
<evidence type="ECO:0000256" key="1">
    <source>
        <dbReference type="ARBA" id="ARBA00022450"/>
    </source>
</evidence>
<name>A0A117QJW1_STRCK</name>
<dbReference type="InterPro" id="IPR020806">
    <property type="entry name" value="PKS_PP-bd"/>
</dbReference>
<feature type="region of interest" description="Disordered" evidence="3">
    <location>
        <begin position="11"/>
        <end position="44"/>
    </location>
</feature>
<dbReference type="Gene3D" id="1.10.1200.10">
    <property type="entry name" value="ACP-like"/>
    <property type="match status" value="1"/>
</dbReference>
<dbReference type="Pfam" id="PF00550">
    <property type="entry name" value="PP-binding"/>
    <property type="match status" value="1"/>
</dbReference>
<accession>A0A117QJW1</accession>
<organism evidence="5 6">
    <name type="scientific">Streptomyces corchorusii</name>
    <name type="common">Streptomyces chibaensis</name>
    <dbReference type="NCBI Taxonomy" id="1903"/>
    <lineage>
        <taxon>Bacteria</taxon>
        <taxon>Bacillati</taxon>
        <taxon>Actinomycetota</taxon>
        <taxon>Actinomycetes</taxon>
        <taxon>Kitasatosporales</taxon>
        <taxon>Streptomycetaceae</taxon>
        <taxon>Streptomyces</taxon>
    </lineage>
</organism>
<dbReference type="InterPro" id="IPR036736">
    <property type="entry name" value="ACP-like_sf"/>
</dbReference>
<evidence type="ECO:0000313" key="5">
    <source>
        <dbReference type="EMBL" id="KUN32409.1"/>
    </source>
</evidence>
<dbReference type="InterPro" id="IPR009081">
    <property type="entry name" value="PP-bd_ACP"/>
</dbReference>
<reference evidence="5 6" key="1">
    <citation type="submission" date="2015-10" db="EMBL/GenBank/DDBJ databases">
        <title>Draft genome sequence of Streptomyces corchorusii DSM 40340, type strain for the species Streptomyces corchorusii.</title>
        <authorList>
            <person name="Ruckert C."/>
            <person name="Winkler A."/>
            <person name="Kalinowski J."/>
            <person name="Kampfer P."/>
            <person name="Glaeser S."/>
        </authorList>
    </citation>
    <scope>NUCLEOTIDE SEQUENCE [LARGE SCALE GENOMIC DNA]</scope>
    <source>
        <strain evidence="5 6">DSM 40340</strain>
    </source>
</reference>
<dbReference type="Proteomes" id="UP000053398">
    <property type="component" value="Unassembled WGS sequence"/>
</dbReference>
<evidence type="ECO:0000256" key="3">
    <source>
        <dbReference type="SAM" id="MobiDB-lite"/>
    </source>
</evidence>
<dbReference type="RefSeq" id="WP_014672594.1">
    <property type="nucleotide sequence ID" value="NZ_KQ948351.1"/>
</dbReference>
<keyword evidence="6" id="KW-1185">Reference proteome</keyword>